<protein>
    <recommendedName>
        <fullName evidence="4">YbaB/EbfC DNA-binding family protein</fullName>
    </recommendedName>
</protein>
<organism evidence="2 3">
    <name type="scientific">Stackebrandtia endophytica</name>
    <dbReference type="NCBI Taxonomy" id="1496996"/>
    <lineage>
        <taxon>Bacteria</taxon>
        <taxon>Bacillati</taxon>
        <taxon>Actinomycetota</taxon>
        <taxon>Actinomycetes</taxon>
        <taxon>Glycomycetales</taxon>
        <taxon>Glycomycetaceae</taxon>
        <taxon>Stackebrandtia</taxon>
    </lineage>
</organism>
<sequence>MSSKAYDEWTEAMSSQDSTVVTQWRQHLSGFAESFSATVESPRGLAEVALVGRYEVTLTIRRRSLAHYGPEVTASDIAAALAALLAKQGRYLVQAYRDAEDDPTSLDGGDNTSGGHSG</sequence>
<evidence type="ECO:0000313" key="2">
    <source>
        <dbReference type="EMBL" id="TQL75359.1"/>
    </source>
</evidence>
<accession>A0A543AS00</accession>
<evidence type="ECO:0008006" key="4">
    <source>
        <dbReference type="Google" id="ProtNLM"/>
    </source>
</evidence>
<feature type="region of interest" description="Disordered" evidence="1">
    <location>
        <begin position="99"/>
        <end position="118"/>
    </location>
</feature>
<evidence type="ECO:0000256" key="1">
    <source>
        <dbReference type="SAM" id="MobiDB-lite"/>
    </source>
</evidence>
<name>A0A543AS00_9ACTN</name>
<gene>
    <name evidence="2" type="ORF">FB566_0857</name>
</gene>
<reference evidence="2 3" key="1">
    <citation type="submission" date="2019-06" db="EMBL/GenBank/DDBJ databases">
        <title>Sequencing the genomes of 1000 actinobacteria strains.</title>
        <authorList>
            <person name="Klenk H.-P."/>
        </authorList>
    </citation>
    <scope>NUCLEOTIDE SEQUENCE [LARGE SCALE GENOMIC DNA]</scope>
    <source>
        <strain evidence="2 3">DSM 45928</strain>
    </source>
</reference>
<evidence type="ECO:0000313" key="3">
    <source>
        <dbReference type="Proteomes" id="UP000317043"/>
    </source>
</evidence>
<comment type="caution">
    <text evidence="2">The sequence shown here is derived from an EMBL/GenBank/DDBJ whole genome shotgun (WGS) entry which is preliminary data.</text>
</comment>
<dbReference type="EMBL" id="VFOW01000001">
    <property type="protein sequence ID" value="TQL75359.1"/>
    <property type="molecule type" value="Genomic_DNA"/>
</dbReference>
<dbReference type="RefSeq" id="WP_142035147.1">
    <property type="nucleotide sequence ID" value="NZ_JBHTGS010000001.1"/>
</dbReference>
<dbReference type="Proteomes" id="UP000317043">
    <property type="component" value="Unassembled WGS sequence"/>
</dbReference>
<keyword evidence="3" id="KW-1185">Reference proteome</keyword>
<proteinExistence type="predicted"/>
<dbReference type="AlphaFoldDB" id="A0A543AS00"/>
<dbReference type="InParanoid" id="A0A543AS00"/>